<name>A0ABS9IT73_9ACTN</name>
<evidence type="ECO:0000313" key="2">
    <source>
        <dbReference type="Proteomes" id="UP001200110"/>
    </source>
</evidence>
<keyword evidence="2" id="KW-1185">Reference proteome</keyword>
<dbReference type="RefSeq" id="WP_236997974.1">
    <property type="nucleotide sequence ID" value="NZ_JAKKOR010000007.1"/>
</dbReference>
<organism evidence="1 2">
    <name type="scientific">Gordonia liuliyuniae</name>
    <dbReference type="NCBI Taxonomy" id="2911517"/>
    <lineage>
        <taxon>Bacteria</taxon>
        <taxon>Bacillati</taxon>
        <taxon>Actinomycetota</taxon>
        <taxon>Actinomycetes</taxon>
        <taxon>Mycobacteriales</taxon>
        <taxon>Gordoniaceae</taxon>
        <taxon>Gordonia</taxon>
    </lineage>
</organism>
<evidence type="ECO:0000313" key="1">
    <source>
        <dbReference type="EMBL" id="MCF8588742.1"/>
    </source>
</evidence>
<proteinExistence type="predicted"/>
<dbReference type="Proteomes" id="UP001200110">
    <property type="component" value="Unassembled WGS sequence"/>
</dbReference>
<dbReference type="EMBL" id="JAKKOR010000007">
    <property type="protein sequence ID" value="MCF8588742.1"/>
    <property type="molecule type" value="Genomic_DNA"/>
</dbReference>
<sequence>MTARAWDSPNLEPRDELDRCRWHSGLCAYRDDDAARCPLCHLTLTVRRCDCIRADAEPLTVDRMAAILASGPDTSTTAFARKHGLDVHRARRVCSVLRMKAKP</sequence>
<evidence type="ECO:0008006" key="3">
    <source>
        <dbReference type="Google" id="ProtNLM"/>
    </source>
</evidence>
<accession>A0ABS9IT73</accession>
<gene>
    <name evidence="1" type="ORF">L5G33_09730</name>
</gene>
<comment type="caution">
    <text evidence="1">The sequence shown here is derived from an EMBL/GenBank/DDBJ whole genome shotgun (WGS) entry which is preliminary data.</text>
</comment>
<protein>
    <recommendedName>
        <fullName evidence="3">Transposase</fullName>
    </recommendedName>
</protein>
<reference evidence="1 2" key="1">
    <citation type="submission" date="2022-01" db="EMBL/GenBank/DDBJ databases">
        <authorList>
            <person name="Huang Y."/>
        </authorList>
    </citation>
    <scope>NUCLEOTIDE SEQUENCE [LARGE SCALE GENOMIC DNA]</scope>
    <source>
        <strain evidence="1 2">HY366</strain>
    </source>
</reference>